<organismHost>
    <name type="scientific">Escherichia coli</name>
    <dbReference type="NCBI Taxonomy" id="562"/>
</organismHost>
<accession>A0A482GHV1</accession>
<organism evidence="1 2">
    <name type="scientific">Escherichia phage vB_EcoM_Goslar</name>
    <dbReference type="NCBI Taxonomy" id="2502409"/>
    <lineage>
        <taxon>Viruses</taxon>
        <taxon>Duplodnaviria</taxon>
        <taxon>Heunggongvirae</taxon>
        <taxon>Uroviricota</taxon>
        <taxon>Caudoviricetes</taxon>
        <taxon>Chimalliviridae</taxon>
        <taxon>Goslarvirus</taxon>
        <taxon>Goslarvirus goslar</taxon>
    </lineage>
</organism>
<sequence length="297" mass="33932">MSQVRGVKQIANLMMLSGETQQERELVFFGKLAEDGVERLRQVASKIEHMVQHQWLFDNTAVGGVKGQVRARAIQIDNEEPKYIMTTKVYRGPGDATESEVEIPVEMFDAIERMAPEGQAKTRYTVESADGLAWEVDVIYTRDHQVVEWTKIDIEIPAGTYLRENPTLPEALSDVFVQMIDRPHAKRTDEENAILDDLFKNKFYIKNDKVVASKLPEGFERFVDPKVVIEMLMPAIEPLVNMIPALSYNEKYFDFDEEGQLKSALQELKRAALSVLRLSKKDVEECDCDQDKNGENE</sequence>
<dbReference type="InterPro" id="IPR033469">
    <property type="entry name" value="CYTH-like_dom_sf"/>
</dbReference>
<dbReference type="EMBL" id="MK327938">
    <property type="protein sequence ID" value="QBO63956.1"/>
    <property type="molecule type" value="Genomic_DNA"/>
</dbReference>
<dbReference type="Proteomes" id="UP000294673">
    <property type="component" value="Segment"/>
</dbReference>
<dbReference type="SUPFAM" id="SSF55154">
    <property type="entry name" value="CYTH-like phosphatases"/>
    <property type="match status" value="1"/>
</dbReference>
<dbReference type="Gene3D" id="2.40.320.10">
    <property type="entry name" value="Hypothetical Protein Pfu-838710-001"/>
    <property type="match status" value="1"/>
</dbReference>
<proteinExistence type="predicted"/>
<gene>
    <name evidence="1" type="ORF">Goslar_00163</name>
</gene>
<protein>
    <submittedName>
        <fullName evidence="1">Uncharacterized protein</fullName>
    </submittedName>
</protein>
<reference evidence="1 2" key="1">
    <citation type="submission" date="2018-12" db="EMBL/GenBank/DDBJ databases">
        <title>Still something new to discover - new insights into E. coli phage diversity and taxonomy.</title>
        <authorList>
            <person name="Korf I.H.E."/>
            <person name="Adriaennsens E."/>
            <person name="Dreiseikelmann B."/>
            <person name="Kropinski A."/>
            <person name="Nimtz M."/>
            <person name="Meier-Kolthoff J.P."/>
            <person name="Rohde M."/>
            <person name="van Raaij M."/>
            <person name="Wittmann J."/>
        </authorList>
    </citation>
    <scope>NUCLEOTIDE SEQUENCE [LARGE SCALE GENOMIC DNA]</scope>
</reference>
<name>A0A482GHV1_BPGOS</name>
<evidence type="ECO:0000313" key="1">
    <source>
        <dbReference type="EMBL" id="QBO63956.1"/>
    </source>
</evidence>
<keyword evidence="2" id="KW-1185">Reference proteome</keyword>
<evidence type="ECO:0000313" key="2">
    <source>
        <dbReference type="Proteomes" id="UP000294673"/>
    </source>
</evidence>